<feature type="transmembrane region" description="Helical" evidence="7">
    <location>
        <begin position="199"/>
        <end position="222"/>
    </location>
</feature>
<keyword evidence="4 7" id="KW-0812">Transmembrane</keyword>
<dbReference type="PROSITE" id="PS50928">
    <property type="entry name" value="ABC_TM1"/>
    <property type="match status" value="1"/>
</dbReference>
<evidence type="ECO:0000259" key="8">
    <source>
        <dbReference type="PROSITE" id="PS50928"/>
    </source>
</evidence>
<proteinExistence type="inferred from homology"/>
<keyword evidence="2 7" id="KW-0813">Transport</keyword>
<evidence type="ECO:0000256" key="5">
    <source>
        <dbReference type="ARBA" id="ARBA00022989"/>
    </source>
</evidence>
<evidence type="ECO:0000256" key="4">
    <source>
        <dbReference type="ARBA" id="ARBA00022692"/>
    </source>
</evidence>
<dbReference type="InterPro" id="IPR000515">
    <property type="entry name" value="MetI-like"/>
</dbReference>
<evidence type="ECO:0000313" key="10">
    <source>
        <dbReference type="Proteomes" id="UP000553776"/>
    </source>
</evidence>
<evidence type="ECO:0000256" key="7">
    <source>
        <dbReference type="RuleBase" id="RU363032"/>
    </source>
</evidence>
<evidence type="ECO:0000256" key="1">
    <source>
        <dbReference type="ARBA" id="ARBA00004651"/>
    </source>
</evidence>
<keyword evidence="3" id="KW-1003">Cell membrane</keyword>
<dbReference type="PANTHER" id="PTHR43744">
    <property type="entry name" value="ABC TRANSPORTER PERMEASE PROTEIN MG189-RELATED-RELATED"/>
    <property type="match status" value="1"/>
</dbReference>
<reference evidence="9 10" key="1">
    <citation type="submission" date="2020-08" db="EMBL/GenBank/DDBJ databases">
        <title>Cohnella phylogeny.</title>
        <authorList>
            <person name="Dunlap C."/>
        </authorList>
    </citation>
    <scope>NUCLEOTIDE SEQUENCE [LARGE SCALE GENOMIC DNA]</scope>
    <source>
        <strain evidence="9 10">DSM 25239</strain>
    </source>
</reference>
<sequence>MHHPHIRQSASDRAVHGIILLFLTGCLVVVAYPLLYVLSSSLSSPRAISAGKVWLLPVEWTLDGYAAVFKNSQIVTGFTNSILYMAGGTALNLVMTVLAAYPLTRRQFAPRNKVMLFFVITMFFSGGLIPYYLLVKELGMIDTRWAMIVPTALSAWNVILMRTYIANSIPEDLHEAASMDGCGDFKYLTKIVLPLSKPILAVIGLYVAVGIWNSYFNALIFLKSADLQPLQLVLRNILILNMIDPTMIKDFDALMRRQGLTDVIKYAVIIVSSAPVLVLYPFVQKYFVRGVMIGAIKG</sequence>
<keyword evidence="10" id="KW-1185">Reference proteome</keyword>
<evidence type="ECO:0000256" key="2">
    <source>
        <dbReference type="ARBA" id="ARBA00022448"/>
    </source>
</evidence>
<feature type="transmembrane region" description="Helical" evidence="7">
    <location>
        <begin position="115"/>
        <end position="133"/>
    </location>
</feature>
<keyword evidence="6 7" id="KW-0472">Membrane</keyword>
<dbReference type="CDD" id="cd06261">
    <property type="entry name" value="TM_PBP2"/>
    <property type="match status" value="1"/>
</dbReference>
<dbReference type="GO" id="GO:0005886">
    <property type="term" value="C:plasma membrane"/>
    <property type="evidence" value="ECO:0007669"/>
    <property type="project" value="UniProtKB-SubCell"/>
</dbReference>
<gene>
    <name evidence="9" type="ORF">H7B90_30705</name>
</gene>
<dbReference type="PANTHER" id="PTHR43744:SF9">
    <property type="entry name" value="POLYGALACTURONAN_RHAMNOGALACTURONAN TRANSPORT SYSTEM PERMEASE PROTEIN YTCP"/>
    <property type="match status" value="1"/>
</dbReference>
<dbReference type="EMBL" id="JACJVR010000140">
    <property type="protein sequence ID" value="MBB6695772.1"/>
    <property type="molecule type" value="Genomic_DNA"/>
</dbReference>
<feature type="transmembrane region" description="Helical" evidence="7">
    <location>
        <begin position="82"/>
        <end position="103"/>
    </location>
</feature>
<protein>
    <submittedName>
        <fullName evidence="9">Carbohydrate ABC transporter permease</fullName>
    </submittedName>
</protein>
<evidence type="ECO:0000313" key="9">
    <source>
        <dbReference type="EMBL" id="MBB6695772.1"/>
    </source>
</evidence>
<dbReference type="Proteomes" id="UP000553776">
    <property type="component" value="Unassembled WGS sequence"/>
</dbReference>
<comment type="caution">
    <text evidence="9">The sequence shown here is derived from an EMBL/GenBank/DDBJ whole genome shotgun (WGS) entry which is preliminary data.</text>
</comment>
<comment type="similarity">
    <text evidence="7">Belongs to the binding-protein-dependent transport system permease family.</text>
</comment>
<evidence type="ECO:0000256" key="3">
    <source>
        <dbReference type="ARBA" id="ARBA00022475"/>
    </source>
</evidence>
<feature type="domain" description="ABC transmembrane type-1" evidence="8">
    <location>
        <begin position="78"/>
        <end position="281"/>
    </location>
</feature>
<dbReference type="GO" id="GO:0055085">
    <property type="term" value="P:transmembrane transport"/>
    <property type="evidence" value="ECO:0007669"/>
    <property type="project" value="InterPro"/>
</dbReference>
<comment type="subcellular location">
    <subcellularLocation>
        <location evidence="1 7">Cell membrane</location>
        <topology evidence="1 7">Multi-pass membrane protein</topology>
    </subcellularLocation>
</comment>
<dbReference type="SUPFAM" id="SSF161098">
    <property type="entry name" value="MetI-like"/>
    <property type="match status" value="1"/>
</dbReference>
<accession>A0A841U7X0</accession>
<organism evidence="9 10">
    <name type="scientific">Cohnella xylanilytica</name>
    <dbReference type="NCBI Taxonomy" id="557555"/>
    <lineage>
        <taxon>Bacteria</taxon>
        <taxon>Bacillati</taxon>
        <taxon>Bacillota</taxon>
        <taxon>Bacilli</taxon>
        <taxon>Bacillales</taxon>
        <taxon>Paenibacillaceae</taxon>
        <taxon>Cohnella</taxon>
    </lineage>
</organism>
<evidence type="ECO:0000256" key="6">
    <source>
        <dbReference type="ARBA" id="ARBA00023136"/>
    </source>
</evidence>
<keyword evidence="5 7" id="KW-1133">Transmembrane helix</keyword>
<feature type="transmembrane region" description="Helical" evidence="7">
    <location>
        <begin position="14"/>
        <end position="35"/>
    </location>
</feature>
<dbReference type="Gene3D" id="1.10.3720.10">
    <property type="entry name" value="MetI-like"/>
    <property type="match status" value="1"/>
</dbReference>
<dbReference type="PROSITE" id="PS51257">
    <property type="entry name" value="PROKAR_LIPOPROTEIN"/>
    <property type="match status" value="1"/>
</dbReference>
<dbReference type="InterPro" id="IPR035906">
    <property type="entry name" value="MetI-like_sf"/>
</dbReference>
<dbReference type="AlphaFoldDB" id="A0A841U7X0"/>
<feature type="transmembrane region" description="Helical" evidence="7">
    <location>
        <begin position="263"/>
        <end position="283"/>
    </location>
</feature>
<dbReference type="RefSeq" id="WP_185139723.1">
    <property type="nucleotide sequence ID" value="NZ_BORM01000040.1"/>
</dbReference>
<name>A0A841U7X0_9BACL</name>
<dbReference type="Pfam" id="PF00528">
    <property type="entry name" value="BPD_transp_1"/>
    <property type="match status" value="1"/>
</dbReference>